<proteinExistence type="predicted"/>
<sequence length="468" mass="47994">MSFVVTTPEMLAGATGDLQEIGTAISAANAAAAAGTTGVLAPAADSVSARTAAVFAGYARQYQALSAQAAAFHSQFVQALNAAGHSYADTETANTAAQLAGSWQHSASPLAGHVAGSNAGVGNLTNGNYGSANVGLLNSGAANLGSASKVNAALAPTLSRTGTALIMGGTGNPQPDPGYVAAINQLYIAPRYPGYSPVGLYTPEQFWPVTGLTSQTFGQSVNQGVPLLNNAIMTQTAGGNHVVVVGYSQSATVATLEMRHLNALPASARPSPDQLSFVLLGDPNNPNGGILERFHGLYIPGLDVPFNGATPPNTPYPTAIYTIQYDGWADFPKYPINLVADANAVAGIYYLHPTYPDLTAAQLATAVQQPVSAGYTGATTYYLIPTQNLPLLEPLRQVPGVGNPLADLIQPDLRVIVELGYDRAGYANVPTPARLFPNIDLFAVAGDLSQGTVQGVHDGLAAAGVRPG</sequence>
<dbReference type="OrthoDB" id="4568361at2"/>
<dbReference type="InterPro" id="IPR029058">
    <property type="entry name" value="AB_hydrolase_fold"/>
</dbReference>
<dbReference type="RefSeq" id="WP_048892203.1">
    <property type="nucleotide sequence ID" value="NZ_AP024237.1"/>
</dbReference>
<reference evidence="1 2" key="1">
    <citation type="submission" date="2020-12" db="EMBL/GenBank/DDBJ databases">
        <title>Complete genome sequence of Mycobacterium heckeshornense JCM 15655T, closely related to a pathogenic non-tuberculous mycobacterial species Mycobacterium xenopi.</title>
        <authorList>
            <person name="Yoshida M."/>
            <person name="Fukano H."/>
            <person name="Asakura T."/>
            <person name="Suzuki M."/>
            <person name="Hoshino Y."/>
        </authorList>
    </citation>
    <scope>NUCLEOTIDE SEQUENCE [LARGE SCALE GENOMIC DNA]</scope>
    <source>
        <strain evidence="1 2">JCM 15655</strain>
    </source>
</reference>
<dbReference type="InterPro" id="IPR013228">
    <property type="entry name" value="PE-PPE_C"/>
</dbReference>
<evidence type="ECO:0000313" key="2">
    <source>
        <dbReference type="Proteomes" id="UP000595446"/>
    </source>
</evidence>
<dbReference type="InterPro" id="IPR038332">
    <property type="entry name" value="PPE_sf"/>
</dbReference>
<accession>A0A2G8B706</accession>
<dbReference type="InterPro" id="IPR000084">
    <property type="entry name" value="PE-PGRS_N"/>
</dbReference>
<keyword evidence="2" id="KW-1185">Reference proteome</keyword>
<organism evidence="1 2">
    <name type="scientific">Mycobacterium heckeshornense</name>
    <dbReference type="NCBI Taxonomy" id="110505"/>
    <lineage>
        <taxon>Bacteria</taxon>
        <taxon>Bacillati</taxon>
        <taxon>Actinomycetota</taxon>
        <taxon>Actinomycetes</taxon>
        <taxon>Mycobacteriales</taxon>
        <taxon>Mycobacteriaceae</taxon>
        <taxon>Mycobacterium</taxon>
    </lineage>
</organism>
<name>A0A2G8B706_9MYCO</name>
<dbReference type="SUPFAM" id="SSF140459">
    <property type="entry name" value="PE/PPE dimer-like"/>
    <property type="match status" value="1"/>
</dbReference>
<evidence type="ECO:0000313" key="1">
    <source>
        <dbReference type="EMBL" id="BCO36642.1"/>
    </source>
</evidence>
<dbReference type="SUPFAM" id="SSF53474">
    <property type="entry name" value="alpha/beta-Hydrolases"/>
    <property type="match status" value="1"/>
</dbReference>
<gene>
    <name evidence="1" type="primary">PE4</name>
    <name evidence="1" type="ORF">MHEC_30750</name>
</gene>
<dbReference type="Gene3D" id="1.10.287.850">
    <property type="entry name" value="HP0062-like domain"/>
    <property type="match status" value="1"/>
</dbReference>
<dbReference type="Pfam" id="PF08237">
    <property type="entry name" value="PE-PPE"/>
    <property type="match status" value="1"/>
</dbReference>
<dbReference type="AlphaFoldDB" id="A0A2G8B706"/>
<dbReference type="Proteomes" id="UP000595446">
    <property type="component" value="Chromosome"/>
</dbReference>
<dbReference type="Pfam" id="PF00934">
    <property type="entry name" value="PE"/>
    <property type="match status" value="1"/>
</dbReference>
<dbReference type="EMBL" id="AP024237">
    <property type="protein sequence ID" value="BCO36642.1"/>
    <property type="molecule type" value="Genomic_DNA"/>
</dbReference>
<dbReference type="Gene3D" id="3.40.50.1820">
    <property type="entry name" value="alpha/beta hydrolase"/>
    <property type="match status" value="1"/>
</dbReference>
<protein>
    <submittedName>
        <fullName evidence="1">PE family protein PE4</fullName>
    </submittedName>
</protein>